<evidence type="ECO:0000256" key="4">
    <source>
        <dbReference type="ARBA" id="ARBA00023004"/>
    </source>
</evidence>
<dbReference type="PANTHER" id="PTHR43342:SF1">
    <property type="entry name" value="BIFURCATING [FEFE] HYDROGENASE GAMMA SUBUNIT"/>
    <property type="match status" value="1"/>
</dbReference>
<evidence type="ECO:0000256" key="1">
    <source>
        <dbReference type="ARBA" id="ARBA00010643"/>
    </source>
</evidence>
<organism evidence="7 8">
    <name type="scientific">Alcaligenes endophyticus</name>
    <dbReference type="NCBI Taxonomy" id="1929088"/>
    <lineage>
        <taxon>Bacteria</taxon>
        <taxon>Pseudomonadati</taxon>
        <taxon>Pseudomonadota</taxon>
        <taxon>Betaproteobacteria</taxon>
        <taxon>Burkholderiales</taxon>
        <taxon>Alcaligenaceae</taxon>
        <taxon>Alcaligenes</taxon>
    </lineage>
</organism>
<comment type="cofactor">
    <cofactor evidence="6">
        <name>[2Fe-2S] cluster</name>
        <dbReference type="ChEBI" id="CHEBI:190135"/>
    </cofactor>
</comment>
<dbReference type="InterPro" id="IPR002023">
    <property type="entry name" value="NuoE-like"/>
</dbReference>
<dbReference type="InterPro" id="IPR041921">
    <property type="entry name" value="NuoE_N"/>
</dbReference>
<protein>
    <submittedName>
        <fullName evidence="7">Formate dehydrogenase subunit gamma</fullName>
    </submittedName>
</protein>
<evidence type="ECO:0000313" key="8">
    <source>
        <dbReference type="Proteomes" id="UP001168613"/>
    </source>
</evidence>
<comment type="similarity">
    <text evidence="1">Belongs to the complex I 24 kDa subunit family.</text>
</comment>
<dbReference type="RefSeq" id="WP_266122192.1">
    <property type="nucleotide sequence ID" value="NZ_JAJHNU010000001.1"/>
</dbReference>
<dbReference type="InterPro" id="IPR036249">
    <property type="entry name" value="Thioredoxin-like_sf"/>
</dbReference>
<dbReference type="InterPro" id="IPR028431">
    <property type="entry name" value="NADP_DH_HndA-like"/>
</dbReference>
<evidence type="ECO:0000256" key="6">
    <source>
        <dbReference type="ARBA" id="ARBA00034078"/>
    </source>
</evidence>
<dbReference type="SUPFAM" id="SSF52833">
    <property type="entry name" value="Thioredoxin-like"/>
    <property type="match status" value="1"/>
</dbReference>
<evidence type="ECO:0000256" key="5">
    <source>
        <dbReference type="ARBA" id="ARBA00023014"/>
    </source>
</evidence>
<dbReference type="Proteomes" id="UP001168613">
    <property type="component" value="Unassembled WGS sequence"/>
</dbReference>
<dbReference type="CDD" id="cd03081">
    <property type="entry name" value="TRX_Fd_NuoE_FDH_gamma"/>
    <property type="match status" value="1"/>
</dbReference>
<keyword evidence="3" id="KW-0479">Metal-binding</keyword>
<comment type="caution">
    <text evidence="7">The sequence shown here is derived from an EMBL/GenBank/DDBJ whole genome shotgun (WGS) entry which is preliminary data.</text>
</comment>
<dbReference type="PANTHER" id="PTHR43342">
    <property type="entry name" value="NADH-QUINONE OXIDOREDUCTASE, E SUBUNIT"/>
    <property type="match status" value="1"/>
</dbReference>
<reference evidence="7" key="1">
    <citation type="submission" date="2021-11" db="EMBL/GenBank/DDBJ databases">
        <title>Draft genome sequence of Alcaligenes endophyticus type strain CCUG 75668T.</title>
        <authorList>
            <person name="Salva-Serra F."/>
            <person name="Duran R.E."/>
            <person name="Seeger M."/>
            <person name="Moore E.R.B."/>
            <person name="Jaen-Luchoro D."/>
        </authorList>
    </citation>
    <scope>NUCLEOTIDE SEQUENCE</scope>
    <source>
        <strain evidence="7">CCUG 75668</strain>
    </source>
</reference>
<proteinExistence type="inferred from homology"/>
<evidence type="ECO:0000256" key="2">
    <source>
        <dbReference type="ARBA" id="ARBA00022714"/>
    </source>
</evidence>
<dbReference type="Gene3D" id="1.10.10.1590">
    <property type="entry name" value="NADH-quinone oxidoreductase subunit E"/>
    <property type="match status" value="1"/>
</dbReference>
<sequence length="168" mass="18206">MHIPSNPHELGHGPDAALDIALQAVEKHAQQRGPLLPILHTIQDSLGYIPDRVIPCLAEHLHLSRAEIHGVISFYAHFRTQPPAANILEVCRAEACQAMGGNALADHVKRRLSCDFHAQSSDGRVSLEPVYCLGLCAQSPAVMLNGEPHARMTPEKLDALLQAQGALK</sequence>
<gene>
    <name evidence="7" type="ORF">LMS43_04260</name>
</gene>
<keyword evidence="8" id="KW-1185">Reference proteome</keyword>
<dbReference type="PIRSF" id="PIRSF000216">
    <property type="entry name" value="NADH_DH_24kDa"/>
    <property type="match status" value="1"/>
</dbReference>
<dbReference type="EMBL" id="JAJHNU010000001">
    <property type="protein sequence ID" value="MDN4120500.1"/>
    <property type="molecule type" value="Genomic_DNA"/>
</dbReference>
<evidence type="ECO:0000256" key="3">
    <source>
        <dbReference type="ARBA" id="ARBA00022723"/>
    </source>
</evidence>
<keyword evidence="4" id="KW-0408">Iron</keyword>
<keyword evidence="2" id="KW-0001">2Fe-2S</keyword>
<dbReference type="Gene3D" id="3.40.30.10">
    <property type="entry name" value="Glutaredoxin"/>
    <property type="match status" value="1"/>
</dbReference>
<keyword evidence="5" id="KW-0411">Iron-sulfur</keyword>
<name>A0ABT8EH77_9BURK</name>
<evidence type="ECO:0000313" key="7">
    <source>
        <dbReference type="EMBL" id="MDN4120500.1"/>
    </source>
</evidence>
<dbReference type="Pfam" id="PF01257">
    <property type="entry name" value="2Fe-2S_thioredx"/>
    <property type="match status" value="1"/>
</dbReference>
<dbReference type="NCBIfam" id="NF004638">
    <property type="entry name" value="PRK05988.1"/>
    <property type="match status" value="1"/>
</dbReference>
<accession>A0ABT8EH77</accession>